<dbReference type="EMBL" id="JAHRIQ010013580">
    <property type="protein sequence ID" value="MEQ2225664.1"/>
    <property type="molecule type" value="Genomic_DNA"/>
</dbReference>
<accession>A0ABV0SYP1</accession>
<name>A0ABV0SYP1_9TELE</name>
<reference evidence="1 2" key="1">
    <citation type="submission" date="2021-06" db="EMBL/GenBank/DDBJ databases">
        <authorList>
            <person name="Palmer J.M."/>
        </authorList>
    </citation>
    <scope>NUCLEOTIDE SEQUENCE [LARGE SCALE GENOMIC DNA]</scope>
    <source>
        <strain evidence="2">if_2019</strain>
        <tissue evidence="1">Muscle</tissue>
    </source>
</reference>
<proteinExistence type="predicted"/>
<comment type="caution">
    <text evidence="1">The sequence shown here is derived from an EMBL/GenBank/DDBJ whole genome shotgun (WGS) entry which is preliminary data.</text>
</comment>
<protein>
    <submittedName>
        <fullName evidence="1">Uncharacterized protein</fullName>
    </submittedName>
</protein>
<dbReference type="Proteomes" id="UP001482620">
    <property type="component" value="Unassembled WGS sequence"/>
</dbReference>
<evidence type="ECO:0000313" key="2">
    <source>
        <dbReference type="Proteomes" id="UP001482620"/>
    </source>
</evidence>
<evidence type="ECO:0000313" key="1">
    <source>
        <dbReference type="EMBL" id="MEQ2225664.1"/>
    </source>
</evidence>
<keyword evidence="2" id="KW-1185">Reference proteome</keyword>
<sequence length="66" mass="7541">MTPPRSLLCSLWCVLLLGVGSLLLLVHLQHLTDSVPQQNTVHLLQIQFISCKITFAQFKVKYHQKL</sequence>
<gene>
    <name evidence="1" type="ORF">ILYODFUR_019753</name>
</gene>
<organism evidence="1 2">
    <name type="scientific">Ilyodon furcidens</name>
    <name type="common">goldbreast splitfin</name>
    <dbReference type="NCBI Taxonomy" id="33524"/>
    <lineage>
        <taxon>Eukaryota</taxon>
        <taxon>Metazoa</taxon>
        <taxon>Chordata</taxon>
        <taxon>Craniata</taxon>
        <taxon>Vertebrata</taxon>
        <taxon>Euteleostomi</taxon>
        <taxon>Actinopterygii</taxon>
        <taxon>Neopterygii</taxon>
        <taxon>Teleostei</taxon>
        <taxon>Neoteleostei</taxon>
        <taxon>Acanthomorphata</taxon>
        <taxon>Ovalentaria</taxon>
        <taxon>Atherinomorphae</taxon>
        <taxon>Cyprinodontiformes</taxon>
        <taxon>Goodeidae</taxon>
        <taxon>Ilyodon</taxon>
    </lineage>
</organism>